<name>A0ACB8I339_CITSI</name>
<protein>
    <submittedName>
        <fullName evidence="1">Reverse transcriptase domain-containing protein</fullName>
    </submittedName>
</protein>
<keyword evidence="1" id="KW-0808">Transferase</keyword>
<reference evidence="2" key="1">
    <citation type="journal article" date="2023" name="Hortic. Res.">
        <title>A chromosome-level phased genome enabling allele-level studies in sweet orange: a case study on citrus Huanglongbing tolerance.</title>
        <authorList>
            <person name="Wu B."/>
            <person name="Yu Q."/>
            <person name="Deng Z."/>
            <person name="Duan Y."/>
            <person name="Luo F."/>
            <person name="Gmitter F. Jr."/>
        </authorList>
    </citation>
    <scope>NUCLEOTIDE SEQUENCE [LARGE SCALE GENOMIC DNA]</scope>
    <source>
        <strain evidence="2">cv. Valencia</strain>
    </source>
</reference>
<proteinExistence type="predicted"/>
<gene>
    <name evidence="1" type="ORF">KPL71_026736</name>
</gene>
<sequence>MSLLRGRRDQASLEEFTEVWNQYNELLHSHEVLWKQRSKSLWLKEGDLNSRYFHALASTRKQQNKISKLRDDQGQWCTHPDKVNDLIMKYFTHLFSSGCSVCDEVLDCVKVRINAEKNQTLMEPFTAVDVRDSIFSMHPDKSSGLDGMNPAFYQKFWHIVGNDISNRAFPATLDDTSIVLIPKKAQPERLDDVRPIALCNVLYKSIAKMLANRMKVVMGSVVSKVQSAFVPSRAITDNILISAEIVHYLKRKRQGKEGVAALKIDMSKAYDRIEWGFLKAIMLRMGFAADWVDLIMLCVTTVNYKAIREGIEVGPIVPSRGLRQGDPLSPYIFILCAEGLNLLIHHYEQAGLLHGATVARGALSITHFFFTDDCFLFFKATDKEACLVKNILAMYGSTSGQIANYNKSSISFNANA</sequence>
<organism evidence="1 2">
    <name type="scientific">Citrus sinensis</name>
    <name type="common">Sweet orange</name>
    <name type="synonym">Citrus aurantium var. sinensis</name>
    <dbReference type="NCBI Taxonomy" id="2711"/>
    <lineage>
        <taxon>Eukaryota</taxon>
        <taxon>Viridiplantae</taxon>
        <taxon>Streptophyta</taxon>
        <taxon>Embryophyta</taxon>
        <taxon>Tracheophyta</taxon>
        <taxon>Spermatophyta</taxon>
        <taxon>Magnoliopsida</taxon>
        <taxon>eudicotyledons</taxon>
        <taxon>Gunneridae</taxon>
        <taxon>Pentapetalae</taxon>
        <taxon>rosids</taxon>
        <taxon>malvids</taxon>
        <taxon>Sapindales</taxon>
        <taxon>Rutaceae</taxon>
        <taxon>Aurantioideae</taxon>
        <taxon>Citrus</taxon>
    </lineage>
</organism>
<keyword evidence="1" id="KW-0548">Nucleotidyltransferase</keyword>
<comment type="caution">
    <text evidence="1">The sequence shown here is derived from an EMBL/GenBank/DDBJ whole genome shotgun (WGS) entry which is preliminary data.</text>
</comment>
<dbReference type="Proteomes" id="UP000829398">
    <property type="component" value="Chromosome 9"/>
</dbReference>
<keyword evidence="1" id="KW-0695">RNA-directed DNA polymerase</keyword>
<accession>A0ACB8I339</accession>
<keyword evidence="2" id="KW-1185">Reference proteome</keyword>
<evidence type="ECO:0000313" key="1">
    <source>
        <dbReference type="EMBL" id="KAH9680917.1"/>
    </source>
</evidence>
<evidence type="ECO:0000313" key="2">
    <source>
        <dbReference type="Proteomes" id="UP000829398"/>
    </source>
</evidence>
<dbReference type="EMBL" id="CM039178">
    <property type="protein sequence ID" value="KAH9680917.1"/>
    <property type="molecule type" value="Genomic_DNA"/>
</dbReference>